<dbReference type="AlphaFoldDB" id="A0A918GRU2"/>
<dbReference type="CDD" id="cd00586">
    <property type="entry name" value="4HBT"/>
    <property type="match status" value="1"/>
</dbReference>
<comment type="caution">
    <text evidence="1">The sequence shown here is derived from an EMBL/GenBank/DDBJ whole genome shotgun (WGS) entry which is preliminary data.</text>
</comment>
<proteinExistence type="predicted"/>
<dbReference type="EMBL" id="BMRB01000009">
    <property type="protein sequence ID" value="GGS57747.1"/>
    <property type="molecule type" value="Genomic_DNA"/>
</dbReference>
<reference evidence="1" key="1">
    <citation type="journal article" date="2014" name="Int. J. Syst. Evol. Microbiol.">
        <title>Complete genome sequence of Corynebacterium casei LMG S-19264T (=DSM 44701T), isolated from a smear-ripened cheese.</title>
        <authorList>
            <consortium name="US DOE Joint Genome Institute (JGI-PGF)"/>
            <person name="Walter F."/>
            <person name="Albersmeier A."/>
            <person name="Kalinowski J."/>
            <person name="Ruckert C."/>
        </authorList>
    </citation>
    <scope>NUCLEOTIDE SEQUENCE</scope>
    <source>
        <strain evidence="1">JCM 3276</strain>
    </source>
</reference>
<name>A0A918GRU2_9PSEU</name>
<accession>A0A918GRU2</accession>
<keyword evidence="2" id="KW-1185">Reference proteome</keyword>
<dbReference type="Pfam" id="PF13279">
    <property type="entry name" value="4HBT_2"/>
    <property type="match status" value="1"/>
</dbReference>
<dbReference type="Gene3D" id="3.10.129.10">
    <property type="entry name" value="Hotdog Thioesterase"/>
    <property type="match status" value="1"/>
</dbReference>
<reference evidence="1" key="2">
    <citation type="submission" date="2020-09" db="EMBL/GenBank/DDBJ databases">
        <authorList>
            <person name="Sun Q."/>
            <person name="Ohkuma M."/>
        </authorList>
    </citation>
    <scope>NUCLEOTIDE SEQUENCE</scope>
    <source>
        <strain evidence="1">JCM 3276</strain>
    </source>
</reference>
<evidence type="ECO:0000313" key="2">
    <source>
        <dbReference type="Proteomes" id="UP000660680"/>
    </source>
</evidence>
<sequence>MERSLMNSFSAVVTWSETDASGSFHFTAPLRWAEDAEHALVRAAGFDPGAFPRRAVSSSYRKPLRAGDVYTVDIGVDRIGSTSITYSWRVVSGGAVHAEGSHTVVHLDGSGVPTPVPDALRAALASHLREPSA</sequence>
<dbReference type="SUPFAM" id="SSF54637">
    <property type="entry name" value="Thioesterase/thiol ester dehydrase-isomerase"/>
    <property type="match status" value="1"/>
</dbReference>
<evidence type="ECO:0000313" key="1">
    <source>
        <dbReference type="EMBL" id="GGS57747.1"/>
    </source>
</evidence>
<evidence type="ECO:0008006" key="3">
    <source>
        <dbReference type="Google" id="ProtNLM"/>
    </source>
</evidence>
<gene>
    <name evidence="1" type="ORF">GCM10010171_60920</name>
</gene>
<protein>
    <recommendedName>
        <fullName evidence="3">Acyl-CoA thioesterase</fullName>
    </recommendedName>
</protein>
<dbReference type="Proteomes" id="UP000660680">
    <property type="component" value="Unassembled WGS sequence"/>
</dbReference>
<organism evidence="1 2">
    <name type="scientific">Actinokineospora fastidiosa</name>
    <dbReference type="NCBI Taxonomy" id="1816"/>
    <lineage>
        <taxon>Bacteria</taxon>
        <taxon>Bacillati</taxon>
        <taxon>Actinomycetota</taxon>
        <taxon>Actinomycetes</taxon>
        <taxon>Pseudonocardiales</taxon>
        <taxon>Pseudonocardiaceae</taxon>
        <taxon>Actinokineospora</taxon>
    </lineage>
</organism>
<dbReference type="InterPro" id="IPR029069">
    <property type="entry name" value="HotDog_dom_sf"/>
</dbReference>